<feature type="domain" description="Type VII secretion system protein EssD-like" evidence="1">
    <location>
        <begin position="243"/>
        <end position="377"/>
    </location>
</feature>
<name>A0A3E4Z668_9BACT</name>
<dbReference type="AlphaFoldDB" id="A0A3E4Z668"/>
<dbReference type="EMBL" id="QSTW01000017">
    <property type="protein sequence ID" value="RGM88738.1"/>
    <property type="molecule type" value="Genomic_DNA"/>
</dbReference>
<gene>
    <name evidence="2" type="ORF">DXB87_12365</name>
</gene>
<sequence>MKSHLVLKTIFIILWGVIECLPVPAQVGSVIKKVGKGTVQKTVKRTVKKEVKTYGRNSVEKASINHAFKKEIRERMEVQMKKDGIKSFFEYGNMKVVPKLAHTRSSLVRNKMNKSGYKTALKEKRFKNDILKPVSDSNLRANVKIVLRKEGKEALNYLADKNPELYDVIVKEMMKKGGPLQDPYWNKFVCEVGKQGELIIYNLRPEARNTAIMIKGNVVRAYSGCTKEAANQSPNLFLDYLLPNKKYIIDDGKYIFEVDKLKRTTFGKAVYTNQSISLKTNLDDVRRNYVQGFKQGRGTNKDDAGHIFQHNKGGINEIINLVPMDNSWQRNGAWRKLEVREENIIEKAFAENKTVVSTRRLIYEGNSSRPSKILVETFVDGKKVLSETIVCP</sequence>
<evidence type="ECO:0000313" key="2">
    <source>
        <dbReference type="EMBL" id="RGM88738.1"/>
    </source>
</evidence>
<dbReference type="RefSeq" id="WP_117702406.1">
    <property type="nucleotide sequence ID" value="NZ_NAKJ01000004.1"/>
</dbReference>
<evidence type="ECO:0000259" key="1">
    <source>
        <dbReference type="Pfam" id="PF13930"/>
    </source>
</evidence>
<dbReference type="Pfam" id="PF13930">
    <property type="entry name" value="Endonuclea_NS_2"/>
    <property type="match status" value="1"/>
</dbReference>
<reference evidence="2 3" key="1">
    <citation type="submission" date="2018-08" db="EMBL/GenBank/DDBJ databases">
        <title>A genome reference for cultivated species of the human gut microbiota.</title>
        <authorList>
            <person name="Zou Y."/>
            <person name="Xue W."/>
            <person name="Luo G."/>
        </authorList>
    </citation>
    <scope>NUCLEOTIDE SEQUENCE [LARGE SCALE GENOMIC DNA]</scope>
    <source>
        <strain evidence="2 3">OM06-2</strain>
    </source>
</reference>
<proteinExistence type="predicted"/>
<accession>A0A3E4Z668</accession>
<comment type="caution">
    <text evidence="2">The sequence shown here is derived from an EMBL/GenBank/DDBJ whole genome shotgun (WGS) entry which is preliminary data.</text>
</comment>
<organism evidence="2 3">
    <name type="scientific">Phocaeicola plebeius</name>
    <dbReference type="NCBI Taxonomy" id="310297"/>
    <lineage>
        <taxon>Bacteria</taxon>
        <taxon>Pseudomonadati</taxon>
        <taxon>Bacteroidota</taxon>
        <taxon>Bacteroidia</taxon>
        <taxon>Bacteroidales</taxon>
        <taxon>Bacteroidaceae</taxon>
        <taxon>Phocaeicola</taxon>
    </lineage>
</organism>
<dbReference type="InterPro" id="IPR044927">
    <property type="entry name" value="Endonuclea_NS_2"/>
</dbReference>
<dbReference type="Proteomes" id="UP000260814">
    <property type="component" value="Unassembled WGS sequence"/>
</dbReference>
<protein>
    <recommendedName>
        <fullName evidence="1">Type VII secretion system protein EssD-like domain-containing protein</fullName>
    </recommendedName>
</protein>
<evidence type="ECO:0000313" key="3">
    <source>
        <dbReference type="Proteomes" id="UP000260814"/>
    </source>
</evidence>